<organism evidence="6 7">
    <name type="scientific">Coniosporium apollinis (strain CBS 100218)</name>
    <name type="common">Rock-inhabiting black yeast</name>
    <dbReference type="NCBI Taxonomy" id="1168221"/>
    <lineage>
        <taxon>Eukaryota</taxon>
        <taxon>Fungi</taxon>
        <taxon>Dikarya</taxon>
        <taxon>Ascomycota</taxon>
        <taxon>Pezizomycotina</taxon>
        <taxon>Dothideomycetes</taxon>
        <taxon>Dothideomycetes incertae sedis</taxon>
        <taxon>Coniosporium</taxon>
    </lineage>
</organism>
<comment type="similarity">
    <text evidence="2">Belongs to the LCL2 family.</text>
</comment>
<dbReference type="AlphaFoldDB" id="R7YM76"/>
<evidence type="ECO:0000256" key="3">
    <source>
        <dbReference type="ARBA" id="ARBA00018534"/>
    </source>
</evidence>
<dbReference type="OrthoDB" id="2234316at2759"/>
<gene>
    <name evidence="6" type="ORF">W97_02233</name>
</gene>
<dbReference type="PANTHER" id="PTHR38425:SF1">
    <property type="entry name" value="LONG CHRONOLOGICAL LIFESPAN PROTEIN 2"/>
    <property type="match status" value="1"/>
</dbReference>
<dbReference type="Proteomes" id="UP000016924">
    <property type="component" value="Unassembled WGS sequence"/>
</dbReference>
<keyword evidence="4 5" id="KW-0732">Signal</keyword>
<sequence>MKSPLDLLLLILSFALAATAQFQFFEQMFSHGQQQQQQPQNTGSDSAWYRQTYDNAYCDKYLCPGTLSCVHFPHHCPCAFSEVEEKVELGEGIAICASRGGWKAGEAARKIELARKGLL</sequence>
<reference evidence="7" key="1">
    <citation type="submission" date="2012-06" db="EMBL/GenBank/DDBJ databases">
        <title>The genome sequence of Coniosporium apollinis CBS 100218.</title>
        <authorList>
            <consortium name="The Broad Institute Genome Sequencing Platform"/>
            <person name="Cuomo C."/>
            <person name="Gorbushina A."/>
            <person name="Noack S."/>
            <person name="Walker B."/>
            <person name="Young S.K."/>
            <person name="Zeng Q."/>
            <person name="Gargeya S."/>
            <person name="Fitzgerald M."/>
            <person name="Haas B."/>
            <person name="Abouelleil A."/>
            <person name="Alvarado L."/>
            <person name="Arachchi H.M."/>
            <person name="Berlin A.M."/>
            <person name="Chapman S.B."/>
            <person name="Goldberg J."/>
            <person name="Griggs A."/>
            <person name="Gujja S."/>
            <person name="Hansen M."/>
            <person name="Howarth C."/>
            <person name="Imamovic A."/>
            <person name="Larimer J."/>
            <person name="McCowan C."/>
            <person name="Montmayeur A."/>
            <person name="Murphy C."/>
            <person name="Neiman D."/>
            <person name="Pearson M."/>
            <person name="Priest M."/>
            <person name="Roberts A."/>
            <person name="Saif S."/>
            <person name="Shea T."/>
            <person name="Sisk P."/>
            <person name="Sykes S."/>
            <person name="Wortman J."/>
            <person name="Nusbaum C."/>
            <person name="Birren B."/>
        </authorList>
    </citation>
    <scope>NUCLEOTIDE SEQUENCE [LARGE SCALE GENOMIC DNA]</scope>
    <source>
        <strain evidence="7">CBS 100218</strain>
    </source>
</reference>
<comment type="function">
    <text evidence="1">Probable component of the endoplasmic reticulum-associated degradation (ERAD) pathway.</text>
</comment>
<keyword evidence="7" id="KW-1185">Reference proteome</keyword>
<dbReference type="GeneID" id="19899544"/>
<evidence type="ECO:0000256" key="2">
    <source>
        <dbReference type="ARBA" id="ARBA00010545"/>
    </source>
</evidence>
<name>R7YM76_CONA1</name>
<dbReference type="InterPro" id="IPR034543">
    <property type="entry name" value="LCL2"/>
</dbReference>
<dbReference type="STRING" id="1168221.R7YM76"/>
<dbReference type="CDD" id="cd23996">
    <property type="entry name" value="LCL2-like"/>
    <property type="match status" value="1"/>
</dbReference>
<dbReference type="EMBL" id="JH767561">
    <property type="protein sequence ID" value="EON63007.1"/>
    <property type="molecule type" value="Genomic_DNA"/>
</dbReference>
<proteinExistence type="inferred from homology"/>
<dbReference type="RefSeq" id="XP_007778324.1">
    <property type="nucleotide sequence ID" value="XM_007780134.1"/>
</dbReference>
<dbReference type="OMA" id="DNYLCPD"/>
<feature type="signal peptide" evidence="5">
    <location>
        <begin position="1"/>
        <end position="20"/>
    </location>
</feature>
<dbReference type="HOGENOM" id="CLU_142363_0_0_1"/>
<evidence type="ECO:0000256" key="4">
    <source>
        <dbReference type="ARBA" id="ARBA00022729"/>
    </source>
</evidence>
<evidence type="ECO:0000256" key="5">
    <source>
        <dbReference type="SAM" id="SignalP"/>
    </source>
</evidence>
<dbReference type="PANTHER" id="PTHR38425">
    <property type="entry name" value="LONG CHRONOLOGICAL LIFESPAN PROTEIN 2"/>
    <property type="match status" value="1"/>
</dbReference>
<evidence type="ECO:0000313" key="6">
    <source>
        <dbReference type="EMBL" id="EON63007.1"/>
    </source>
</evidence>
<dbReference type="GO" id="GO:0036503">
    <property type="term" value="P:ERAD pathway"/>
    <property type="evidence" value="ECO:0007669"/>
    <property type="project" value="TreeGrafter"/>
</dbReference>
<protein>
    <recommendedName>
        <fullName evidence="3">Long chronological lifespan protein 2</fullName>
    </recommendedName>
</protein>
<dbReference type="eggNOG" id="ENOG502S416">
    <property type="taxonomic scope" value="Eukaryota"/>
</dbReference>
<accession>R7YM76</accession>
<evidence type="ECO:0000256" key="1">
    <source>
        <dbReference type="ARBA" id="ARBA00002208"/>
    </source>
</evidence>
<evidence type="ECO:0000313" key="7">
    <source>
        <dbReference type="Proteomes" id="UP000016924"/>
    </source>
</evidence>
<feature type="chain" id="PRO_5004460948" description="Long chronological lifespan protein 2" evidence="5">
    <location>
        <begin position="21"/>
        <end position="119"/>
    </location>
</feature>